<keyword evidence="1" id="KW-0808">Transferase</keyword>
<evidence type="ECO:0000313" key="2">
    <source>
        <dbReference type="Proteomes" id="UP000736335"/>
    </source>
</evidence>
<dbReference type="Proteomes" id="UP000736335">
    <property type="component" value="Unassembled WGS sequence"/>
</dbReference>
<dbReference type="PANTHER" id="PTHR45036:SF1">
    <property type="entry name" value="METHYLTRANSFERASE LIKE 7A"/>
    <property type="match status" value="1"/>
</dbReference>
<name>A0A9P6LDG8_9AGAM</name>
<evidence type="ECO:0000313" key="1">
    <source>
        <dbReference type="EMBL" id="KAF9793352.1"/>
    </source>
</evidence>
<protein>
    <submittedName>
        <fullName evidence="1">S-adenosyl-L-methionine-dependent methyltransferase</fullName>
    </submittedName>
</protein>
<reference evidence="1" key="2">
    <citation type="submission" date="2020-11" db="EMBL/GenBank/DDBJ databases">
        <authorList>
            <consortium name="DOE Joint Genome Institute"/>
            <person name="Kuo A."/>
            <person name="Miyauchi S."/>
            <person name="Kiss E."/>
            <person name="Drula E."/>
            <person name="Kohler A."/>
            <person name="Sanchez-Garcia M."/>
            <person name="Andreopoulos B."/>
            <person name="Barry K.W."/>
            <person name="Bonito G."/>
            <person name="Buee M."/>
            <person name="Carver A."/>
            <person name="Chen C."/>
            <person name="Cichocki N."/>
            <person name="Clum A."/>
            <person name="Culley D."/>
            <person name="Crous P.W."/>
            <person name="Fauchery L."/>
            <person name="Girlanda M."/>
            <person name="Hayes R."/>
            <person name="Keri Z."/>
            <person name="Labutti K."/>
            <person name="Lipzen A."/>
            <person name="Lombard V."/>
            <person name="Magnuson J."/>
            <person name="Maillard F."/>
            <person name="Morin E."/>
            <person name="Murat C."/>
            <person name="Nolan M."/>
            <person name="Ohm R."/>
            <person name="Pangilinan J."/>
            <person name="Pereira M."/>
            <person name="Perotto S."/>
            <person name="Peter M."/>
            <person name="Riley R."/>
            <person name="Sitrit Y."/>
            <person name="Stielow B."/>
            <person name="Szollosi G."/>
            <person name="Zifcakova L."/>
            <person name="Stursova M."/>
            <person name="Spatafora J.W."/>
            <person name="Tedersoo L."/>
            <person name="Vaario L.-M."/>
            <person name="Yamada A."/>
            <person name="Yan M."/>
            <person name="Wang P."/>
            <person name="Xu J."/>
            <person name="Bruns T."/>
            <person name="Baldrian P."/>
            <person name="Vilgalys R."/>
            <person name="Henrissat B."/>
            <person name="Grigoriev I.V."/>
            <person name="Hibbett D."/>
            <person name="Nagy L.G."/>
            <person name="Martin F.M."/>
        </authorList>
    </citation>
    <scope>NUCLEOTIDE SEQUENCE</scope>
    <source>
        <strain evidence="1">UH-Tt-Lm1</strain>
    </source>
</reference>
<dbReference type="SUPFAM" id="SSF53335">
    <property type="entry name" value="S-adenosyl-L-methionine-dependent methyltransferases"/>
    <property type="match status" value="1"/>
</dbReference>
<accession>A0A9P6LDG8</accession>
<keyword evidence="2" id="KW-1185">Reference proteome</keyword>
<dbReference type="InterPro" id="IPR052356">
    <property type="entry name" value="Thiol_S-MT"/>
</dbReference>
<keyword evidence="1" id="KW-0489">Methyltransferase</keyword>
<dbReference type="GO" id="GO:0008168">
    <property type="term" value="F:methyltransferase activity"/>
    <property type="evidence" value="ECO:0007669"/>
    <property type="project" value="UniProtKB-KW"/>
</dbReference>
<dbReference type="PANTHER" id="PTHR45036">
    <property type="entry name" value="METHYLTRANSFERASE LIKE 7B"/>
    <property type="match status" value="1"/>
</dbReference>
<dbReference type="CDD" id="cd02440">
    <property type="entry name" value="AdoMet_MTases"/>
    <property type="match status" value="1"/>
</dbReference>
<dbReference type="OrthoDB" id="540004at2759"/>
<organism evidence="1 2">
    <name type="scientific">Thelephora terrestris</name>
    <dbReference type="NCBI Taxonomy" id="56493"/>
    <lineage>
        <taxon>Eukaryota</taxon>
        <taxon>Fungi</taxon>
        <taxon>Dikarya</taxon>
        <taxon>Basidiomycota</taxon>
        <taxon>Agaricomycotina</taxon>
        <taxon>Agaricomycetes</taxon>
        <taxon>Thelephorales</taxon>
        <taxon>Thelephoraceae</taxon>
        <taxon>Thelephora</taxon>
    </lineage>
</organism>
<sequence length="270" mass="29774">MRLSNALSPLVDFCHAIRVSLWPTVVDIYTSPSLFLRPSALSQIVMAHVWVIFGNPTDEGARTAKQGLITPNAYGIVLDIGAGHGHNVGYLDRNKVTKYLALEPNAQMHPHVRRAAEGAGFTEEDGSFVILSCGAEGTPSILDALRAAQPPVDTIVSTLTLCSVPSPERTIRSLVRDVLKPGGQFLFYEHVLSPREDVAWWQRAWAPIWGIAFGGCRLDRPVHSWVDGLTLAESNGVVASPWSERRLWGKDGESEENVFWHQVGRFVKRS</sequence>
<dbReference type="AlphaFoldDB" id="A0A9P6LDG8"/>
<dbReference type="EMBL" id="WIUZ02000001">
    <property type="protein sequence ID" value="KAF9793352.1"/>
    <property type="molecule type" value="Genomic_DNA"/>
</dbReference>
<proteinExistence type="predicted"/>
<dbReference type="GO" id="GO:0032259">
    <property type="term" value="P:methylation"/>
    <property type="evidence" value="ECO:0007669"/>
    <property type="project" value="UniProtKB-KW"/>
</dbReference>
<dbReference type="Pfam" id="PF13489">
    <property type="entry name" value="Methyltransf_23"/>
    <property type="match status" value="1"/>
</dbReference>
<reference evidence="1" key="1">
    <citation type="journal article" date="2020" name="Nat. Commun.">
        <title>Large-scale genome sequencing of mycorrhizal fungi provides insights into the early evolution of symbiotic traits.</title>
        <authorList>
            <person name="Miyauchi S."/>
            <person name="Kiss E."/>
            <person name="Kuo A."/>
            <person name="Drula E."/>
            <person name="Kohler A."/>
            <person name="Sanchez-Garcia M."/>
            <person name="Morin E."/>
            <person name="Andreopoulos B."/>
            <person name="Barry K.W."/>
            <person name="Bonito G."/>
            <person name="Buee M."/>
            <person name="Carver A."/>
            <person name="Chen C."/>
            <person name="Cichocki N."/>
            <person name="Clum A."/>
            <person name="Culley D."/>
            <person name="Crous P.W."/>
            <person name="Fauchery L."/>
            <person name="Girlanda M."/>
            <person name="Hayes R.D."/>
            <person name="Keri Z."/>
            <person name="LaButti K."/>
            <person name="Lipzen A."/>
            <person name="Lombard V."/>
            <person name="Magnuson J."/>
            <person name="Maillard F."/>
            <person name="Murat C."/>
            <person name="Nolan M."/>
            <person name="Ohm R.A."/>
            <person name="Pangilinan J."/>
            <person name="Pereira M.F."/>
            <person name="Perotto S."/>
            <person name="Peter M."/>
            <person name="Pfister S."/>
            <person name="Riley R."/>
            <person name="Sitrit Y."/>
            <person name="Stielow J.B."/>
            <person name="Szollosi G."/>
            <person name="Zifcakova L."/>
            <person name="Stursova M."/>
            <person name="Spatafora J.W."/>
            <person name="Tedersoo L."/>
            <person name="Vaario L.M."/>
            <person name="Yamada A."/>
            <person name="Yan M."/>
            <person name="Wang P."/>
            <person name="Xu J."/>
            <person name="Bruns T."/>
            <person name="Baldrian P."/>
            <person name="Vilgalys R."/>
            <person name="Dunand C."/>
            <person name="Henrissat B."/>
            <person name="Grigoriev I.V."/>
            <person name="Hibbett D."/>
            <person name="Nagy L.G."/>
            <person name="Martin F.M."/>
        </authorList>
    </citation>
    <scope>NUCLEOTIDE SEQUENCE</scope>
    <source>
        <strain evidence="1">UH-Tt-Lm1</strain>
    </source>
</reference>
<dbReference type="InterPro" id="IPR029063">
    <property type="entry name" value="SAM-dependent_MTases_sf"/>
</dbReference>
<dbReference type="Gene3D" id="3.40.50.150">
    <property type="entry name" value="Vaccinia Virus protein VP39"/>
    <property type="match status" value="1"/>
</dbReference>
<gene>
    <name evidence="1" type="ORF">BJ322DRAFT_1034136</name>
</gene>
<comment type="caution">
    <text evidence="1">The sequence shown here is derived from an EMBL/GenBank/DDBJ whole genome shotgun (WGS) entry which is preliminary data.</text>
</comment>